<proteinExistence type="predicted"/>
<keyword evidence="3" id="KW-1185">Reference proteome</keyword>
<dbReference type="InterPro" id="IPR013785">
    <property type="entry name" value="Aldolase_TIM"/>
</dbReference>
<reference evidence="2" key="1">
    <citation type="journal article" date="2014" name="Int. J. Syst. Evol. Microbiol.">
        <title>Complete genome sequence of Corynebacterium casei LMG S-19264T (=DSM 44701T), isolated from a smear-ripened cheese.</title>
        <authorList>
            <consortium name="US DOE Joint Genome Institute (JGI-PGF)"/>
            <person name="Walter F."/>
            <person name="Albersmeier A."/>
            <person name="Kalinowski J."/>
            <person name="Ruckert C."/>
        </authorList>
    </citation>
    <scope>NUCLEOTIDE SEQUENCE</scope>
    <source>
        <strain evidence="2">CGMCC 1.15760</strain>
    </source>
</reference>
<dbReference type="Gene3D" id="3.20.20.70">
    <property type="entry name" value="Aldolase class I"/>
    <property type="match status" value="1"/>
</dbReference>
<dbReference type="AlphaFoldDB" id="A0A917G605"/>
<protein>
    <recommendedName>
        <fullName evidence="1">Glycoside-hydrolase family GH114 TIM-barrel domain-containing protein</fullName>
    </recommendedName>
</protein>
<comment type="caution">
    <text evidence="2">The sequence shown here is derived from an EMBL/GenBank/DDBJ whole genome shotgun (WGS) entry which is preliminary data.</text>
</comment>
<dbReference type="InterPro" id="IPR017853">
    <property type="entry name" value="GH"/>
</dbReference>
<sequence>MKYIFLIFSLFLLNGCSPTNSDLQFKYYLDRGNDAIADKMAELDVVIIEPLEMEQKYIDHAQQAGTIILGYVNAMEADRWNLRLYKQLEPNDFYYQKNGERLYFKEWDSYETDITSAHYQDLLLKEIEEQITSRGLDGVFFDTVGNIESFLPKDEQQAQQEAITQLMKRVKFAYPNLKIAQNWGFETLRDYTAPYVDYVLWENFSASIINDKWSKEMIHALEEVRQKHGTQVLTISFKDEEESAAIAKQHQFAHYYHPFGSYYNEW</sequence>
<evidence type="ECO:0000313" key="2">
    <source>
        <dbReference type="EMBL" id="GGG24790.1"/>
    </source>
</evidence>
<dbReference type="InterPro" id="IPR004352">
    <property type="entry name" value="GH114_TIM-barrel"/>
</dbReference>
<dbReference type="PANTHER" id="PTHR35882:SF2">
    <property type="entry name" value="PELA"/>
    <property type="match status" value="1"/>
</dbReference>
<dbReference type="Pfam" id="PF03537">
    <property type="entry name" value="Glyco_hydro_114"/>
    <property type="match status" value="1"/>
</dbReference>
<organism evidence="2 3">
    <name type="scientific">Lysinibacillus alkalisoli</name>
    <dbReference type="NCBI Taxonomy" id="1911548"/>
    <lineage>
        <taxon>Bacteria</taxon>
        <taxon>Bacillati</taxon>
        <taxon>Bacillota</taxon>
        <taxon>Bacilli</taxon>
        <taxon>Bacillales</taxon>
        <taxon>Bacillaceae</taxon>
        <taxon>Lysinibacillus</taxon>
    </lineage>
</organism>
<dbReference type="Proteomes" id="UP000616608">
    <property type="component" value="Unassembled WGS sequence"/>
</dbReference>
<evidence type="ECO:0000259" key="1">
    <source>
        <dbReference type="Pfam" id="PF03537"/>
    </source>
</evidence>
<dbReference type="PANTHER" id="PTHR35882">
    <property type="entry name" value="PELA"/>
    <property type="match status" value="1"/>
</dbReference>
<name>A0A917G605_9BACI</name>
<dbReference type="SUPFAM" id="SSF51445">
    <property type="entry name" value="(Trans)glycosidases"/>
    <property type="match status" value="1"/>
</dbReference>
<reference evidence="2" key="2">
    <citation type="submission" date="2020-09" db="EMBL/GenBank/DDBJ databases">
        <authorList>
            <person name="Sun Q."/>
            <person name="Zhou Y."/>
        </authorList>
    </citation>
    <scope>NUCLEOTIDE SEQUENCE</scope>
    <source>
        <strain evidence="2">CGMCC 1.15760</strain>
    </source>
</reference>
<accession>A0A917G605</accession>
<dbReference type="RefSeq" id="WP_188614827.1">
    <property type="nucleotide sequence ID" value="NZ_BMJT01000005.1"/>
</dbReference>
<feature type="domain" description="Glycoside-hydrolase family GH114 TIM-barrel" evidence="1">
    <location>
        <begin position="25"/>
        <end position="250"/>
    </location>
</feature>
<evidence type="ECO:0000313" key="3">
    <source>
        <dbReference type="Proteomes" id="UP000616608"/>
    </source>
</evidence>
<dbReference type="EMBL" id="BMJT01000005">
    <property type="protein sequence ID" value="GGG24790.1"/>
    <property type="molecule type" value="Genomic_DNA"/>
</dbReference>
<gene>
    <name evidence="2" type="ORF">GCM10007425_19220</name>
</gene>